<dbReference type="InterPro" id="IPR036691">
    <property type="entry name" value="Endo/exonu/phosph_ase_sf"/>
</dbReference>
<dbReference type="SUPFAM" id="SSF56219">
    <property type="entry name" value="DNase I-like"/>
    <property type="match status" value="1"/>
</dbReference>
<evidence type="ECO:0000313" key="5">
    <source>
        <dbReference type="Proteomes" id="UP000316612"/>
    </source>
</evidence>
<organism evidence="4 5">
    <name type="scientific">Glutamicibacter uratoxydans</name>
    <name type="common">Arthrobacter uratoxydans</name>
    <dbReference type="NCBI Taxonomy" id="43667"/>
    <lineage>
        <taxon>Bacteria</taxon>
        <taxon>Bacillati</taxon>
        <taxon>Actinomycetota</taxon>
        <taxon>Actinomycetes</taxon>
        <taxon>Micrococcales</taxon>
        <taxon>Micrococcaceae</taxon>
        <taxon>Glutamicibacter</taxon>
    </lineage>
</organism>
<evidence type="ECO:0000259" key="3">
    <source>
        <dbReference type="Pfam" id="PF03372"/>
    </source>
</evidence>
<dbReference type="InterPro" id="IPR005135">
    <property type="entry name" value="Endo/exonuclease/phosphatase"/>
</dbReference>
<protein>
    <recommendedName>
        <fullName evidence="3">Endonuclease/exonuclease/phosphatase domain-containing protein</fullName>
    </recommendedName>
</protein>
<keyword evidence="5" id="KW-1185">Reference proteome</keyword>
<dbReference type="Pfam" id="PF03372">
    <property type="entry name" value="Exo_endo_phos"/>
    <property type="match status" value="1"/>
</dbReference>
<dbReference type="CDD" id="cd04486">
    <property type="entry name" value="YhcR_OBF_like"/>
    <property type="match status" value="1"/>
</dbReference>
<dbReference type="PANTHER" id="PTHR42834">
    <property type="entry name" value="ENDONUCLEASE/EXONUCLEASE/PHOSPHATASE FAMILY PROTEIN (AFU_ORTHOLOGUE AFUA_3G09210)"/>
    <property type="match status" value="1"/>
</dbReference>
<dbReference type="CDD" id="cd10283">
    <property type="entry name" value="MnuA_DNase1-like"/>
    <property type="match status" value="1"/>
</dbReference>
<feature type="region of interest" description="Disordered" evidence="1">
    <location>
        <begin position="480"/>
        <end position="499"/>
    </location>
</feature>
<dbReference type="EMBL" id="BJNY01000009">
    <property type="protein sequence ID" value="GED06197.1"/>
    <property type="molecule type" value="Genomic_DNA"/>
</dbReference>
<gene>
    <name evidence="4" type="ORF">AUR04nite_17290</name>
</gene>
<keyword evidence="2" id="KW-0732">Signal</keyword>
<dbReference type="NCBIfam" id="NF033681">
    <property type="entry name" value="ExeM_NucH_DNase"/>
    <property type="match status" value="1"/>
</dbReference>
<dbReference type="Proteomes" id="UP000316612">
    <property type="component" value="Unassembled WGS sequence"/>
</dbReference>
<dbReference type="PANTHER" id="PTHR42834:SF1">
    <property type="entry name" value="ENDONUCLEASE_EXONUCLEASE_PHOSPHATASE FAMILY PROTEIN (AFU_ORTHOLOGUE AFUA_3G09210)"/>
    <property type="match status" value="1"/>
</dbReference>
<dbReference type="Gene3D" id="3.60.10.10">
    <property type="entry name" value="Endonuclease/exonuclease/phosphatase"/>
    <property type="match status" value="1"/>
</dbReference>
<evidence type="ECO:0000256" key="2">
    <source>
        <dbReference type="SAM" id="SignalP"/>
    </source>
</evidence>
<proteinExistence type="predicted"/>
<evidence type="ECO:0000313" key="4">
    <source>
        <dbReference type="EMBL" id="GED06197.1"/>
    </source>
</evidence>
<name>A0A4Y4DNK6_GLUUR</name>
<evidence type="ECO:0000256" key="1">
    <source>
        <dbReference type="SAM" id="MobiDB-lite"/>
    </source>
</evidence>
<dbReference type="AlphaFoldDB" id="A0A4Y4DNK6"/>
<dbReference type="OrthoDB" id="1016457at2"/>
<dbReference type="RefSeq" id="WP_141364025.1">
    <property type="nucleotide sequence ID" value="NZ_BAAAJL010000011.1"/>
</dbReference>
<dbReference type="GO" id="GO:0003824">
    <property type="term" value="F:catalytic activity"/>
    <property type="evidence" value="ECO:0007669"/>
    <property type="project" value="InterPro"/>
</dbReference>
<sequence length="637" mass="67949">MQKRSTSILAAAVLAAGLSLSGLAPVQAADTGITAIEAVQGTSDTSPLAGKKVTVQGVVTAAYAEGGLRGFYLQTAGSGGEISDQGSSAVFIYAPKQVADVAVGQHLQVAGTVSEYYGLTQISASSVQELAEPAEAVKPLAITLPDTDEQRERFESMLIDPQGSFTVADNYSLNQYGEITLAQGTSQIIEGERTLRQPTDVFKAGSAQAAALAAENERRAIVLDDGATLNFSTKSNTSTPLPYIDGQHRVSVGAQASFTSPVIMDYRYDLWRLQPTGQITGADDAQIPASFERIDNDKPQDVGGNVSVGSFNVLNYFTTTGEDLEGCSYYDDRQGNPVTVRGGCDARGAANAASFERQQSKIVSALNKFAADVVVLEEIENSSRFGEDRDAALSHLVDELNAAAGGKQWSYVPSPSAVPADEDVIRTAMIYRADAVKLINESVILDDPAFDNARDPLAQAFQRVGGNQKTRFLVVANHFKSKGSDPKDGSANADKGDGQGAWNQARVQQAQALVQFADGMKKTANTDKVVLAGDFNSYAAEDPIQVLLEAGYADLGAQADSRSYLFKGLTGSLDHVFASQPLAKKATGQDIWNINATESIAYEYSRYNYNVTQLFNADQYRSSDHDPVLVGFQLDKK</sequence>
<accession>A0A4Y4DNK6</accession>
<feature type="chain" id="PRO_5021229066" description="Endonuclease/exonuclease/phosphatase domain-containing protein" evidence="2">
    <location>
        <begin position="29"/>
        <end position="637"/>
    </location>
</feature>
<reference evidence="4 5" key="1">
    <citation type="submission" date="2019-06" db="EMBL/GenBank/DDBJ databases">
        <title>Whole genome shotgun sequence of Glutamicibacter uratoxydans NBRC 15515.</title>
        <authorList>
            <person name="Hosoyama A."/>
            <person name="Uohara A."/>
            <person name="Ohji S."/>
            <person name="Ichikawa N."/>
        </authorList>
    </citation>
    <scope>NUCLEOTIDE SEQUENCE [LARGE SCALE GENOMIC DNA]</scope>
    <source>
        <strain evidence="4 5">NBRC 15515</strain>
    </source>
</reference>
<dbReference type="InterPro" id="IPR047971">
    <property type="entry name" value="ExeM-like"/>
</dbReference>
<feature type="domain" description="Endonuclease/exonuclease/phosphatase" evidence="3">
    <location>
        <begin position="349"/>
        <end position="625"/>
    </location>
</feature>
<feature type="signal peptide" evidence="2">
    <location>
        <begin position="1"/>
        <end position="28"/>
    </location>
</feature>
<comment type="caution">
    <text evidence="4">The sequence shown here is derived from an EMBL/GenBank/DDBJ whole genome shotgun (WGS) entry which is preliminary data.</text>
</comment>